<proteinExistence type="predicted"/>
<dbReference type="PANTHER" id="PTHR38096:SF1">
    <property type="entry name" value="ENTEROBACTIN SYNTHASE COMPONENT D"/>
    <property type="match status" value="1"/>
</dbReference>
<dbReference type="Pfam" id="PF17837">
    <property type="entry name" value="4PPT_N"/>
    <property type="match status" value="1"/>
</dbReference>
<sequence>MIEALLPCGIISSEAFDDSRPCALFLAEEAVISGAVEKRRREFTTARWCARDALGHLGYPPVPVLPGAKGAPVWPSGVVGSITHCAGYRAAAVARSGDVATLGIDAEPNKPLPSGILEVITVDEELRRVTDLLRRDPSVRWDRLLFSAKESVYKAWFPLAPLREPRLDFTEASITFDPVWGGFQARLLGEGPRLSDGVELTEFSGRWLVGRGLVITAVAVVAAPSDDRDPASRGVAERQRIRF</sequence>
<reference evidence="5" key="1">
    <citation type="journal article" date="2019" name="Int. J. Syst. Evol. Microbiol.">
        <title>The Global Catalogue of Microorganisms (GCM) 10K type strain sequencing project: providing services to taxonomists for standard genome sequencing and annotation.</title>
        <authorList>
            <consortium name="The Broad Institute Genomics Platform"/>
            <consortium name="The Broad Institute Genome Sequencing Center for Infectious Disease"/>
            <person name="Wu L."/>
            <person name="Ma J."/>
        </authorList>
    </citation>
    <scope>NUCLEOTIDE SEQUENCE [LARGE SCALE GENOMIC DNA]</scope>
    <source>
        <strain evidence="5">JCM 10083</strain>
    </source>
</reference>
<accession>A0ABW2SZB6</accession>
<keyword evidence="5" id="KW-1185">Reference proteome</keyword>
<dbReference type="Proteomes" id="UP001596514">
    <property type="component" value="Unassembled WGS sequence"/>
</dbReference>
<organism evidence="4 5">
    <name type="scientific">Streptosporangium amethystogenes subsp. fukuiense</name>
    <dbReference type="NCBI Taxonomy" id="698418"/>
    <lineage>
        <taxon>Bacteria</taxon>
        <taxon>Bacillati</taxon>
        <taxon>Actinomycetota</taxon>
        <taxon>Actinomycetes</taxon>
        <taxon>Streptosporangiales</taxon>
        <taxon>Streptosporangiaceae</taxon>
        <taxon>Streptosporangium</taxon>
    </lineage>
</organism>
<comment type="caution">
    <text evidence="4">The sequence shown here is derived from an EMBL/GenBank/DDBJ whole genome shotgun (WGS) entry which is preliminary data.</text>
</comment>
<feature type="domain" description="4'-phosphopantetheinyl transferase" evidence="2">
    <location>
        <begin position="102"/>
        <end position="190"/>
    </location>
</feature>
<dbReference type="InterPro" id="IPR003542">
    <property type="entry name" value="Enbac_synth_compD-like"/>
</dbReference>
<dbReference type="InterPro" id="IPR008278">
    <property type="entry name" value="4-PPantetheinyl_Trfase_dom"/>
</dbReference>
<dbReference type="Gene3D" id="3.90.470.20">
    <property type="entry name" value="4'-phosphopantetheinyl transferase domain"/>
    <property type="match status" value="1"/>
</dbReference>
<protein>
    <submittedName>
        <fullName evidence="4">4'-phosphopantetheinyl transferase</fullName>
    </submittedName>
</protein>
<evidence type="ECO:0000256" key="1">
    <source>
        <dbReference type="ARBA" id="ARBA00022679"/>
    </source>
</evidence>
<dbReference type="InterPro" id="IPR037143">
    <property type="entry name" value="4-PPantetheinyl_Trfase_dom_sf"/>
</dbReference>
<evidence type="ECO:0000313" key="4">
    <source>
        <dbReference type="EMBL" id="MFC7601414.1"/>
    </source>
</evidence>
<keyword evidence="1 4" id="KW-0808">Transferase</keyword>
<dbReference type="Pfam" id="PF01648">
    <property type="entry name" value="ACPS"/>
    <property type="match status" value="1"/>
</dbReference>
<dbReference type="SUPFAM" id="SSF56214">
    <property type="entry name" value="4'-phosphopantetheinyl transferase"/>
    <property type="match status" value="1"/>
</dbReference>
<dbReference type="PANTHER" id="PTHR38096">
    <property type="entry name" value="ENTEROBACTIN SYNTHASE COMPONENT D"/>
    <property type="match status" value="1"/>
</dbReference>
<dbReference type="EMBL" id="JBHTEE010000001">
    <property type="protein sequence ID" value="MFC7601414.1"/>
    <property type="molecule type" value="Genomic_DNA"/>
</dbReference>
<feature type="domain" description="4'-phosphopantetheinyl transferase N-terminal" evidence="3">
    <location>
        <begin position="27"/>
        <end position="94"/>
    </location>
</feature>
<evidence type="ECO:0000259" key="3">
    <source>
        <dbReference type="Pfam" id="PF17837"/>
    </source>
</evidence>
<dbReference type="GO" id="GO:0016740">
    <property type="term" value="F:transferase activity"/>
    <property type="evidence" value="ECO:0007669"/>
    <property type="project" value="UniProtKB-KW"/>
</dbReference>
<name>A0ABW2SZB6_9ACTN</name>
<dbReference type="RefSeq" id="WP_343982641.1">
    <property type="nucleotide sequence ID" value="NZ_BAAAGK010000253.1"/>
</dbReference>
<dbReference type="PRINTS" id="PR01399">
    <property type="entry name" value="ENTSNTHTASED"/>
</dbReference>
<evidence type="ECO:0000259" key="2">
    <source>
        <dbReference type="Pfam" id="PF01648"/>
    </source>
</evidence>
<evidence type="ECO:0000313" key="5">
    <source>
        <dbReference type="Proteomes" id="UP001596514"/>
    </source>
</evidence>
<dbReference type="InterPro" id="IPR041354">
    <property type="entry name" value="4PPT_N"/>
</dbReference>
<gene>
    <name evidence="4" type="ORF">ACFQVD_15060</name>
</gene>